<organism evidence="1 2">
    <name type="scientific">Halomonas citrativorans</name>
    <dbReference type="NCBI Taxonomy" id="2742612"/>
    <lineage>
        <taxon>Bacteria</taxon>
        <taxon>Pseudomonadati</taxon>
        <taxon>Pseudomonadota</taxon>
        <taxon>Gammaproteobacteria</taxon>
        <taxon>Oceanospirillales</taxon>
        <taxon>Halomonadaceae</taxon>
        <taxon>Halomonas</taxon>
    </lineage>
</organism>
<dbReference type="EMBL" id="FUKM01000063">
    <property type="protein sequence ID" value="SJN15175.1"/>
    <property type="molecule type" value="Genomic_DNA"/>
</dbReference>
<dbReference type="Proteomes" id="UP000196331">
    <property type="component" value="Unassembled WGS sequence"/>
</dbReference>
<reference evidence="1 2" key="1">
    <citation type="submission" date="2017-02" db="EMBL/GenBank/DDBJ databases">
        <authorList>
            <person name="Dridi B."/>
        </authorList>
    </citation>
    <scope>NUCLEOTIDE SEQUENCE [LARGE SCALE GENOMIC DNA]</scope>
    <source>
        <strain evidence="1 2">JB380</strain>
    </source>
</reference>
<dbReference type="OrthoDB" id="7809546at2"/>
<dbReference type="RefSeq" id="WP_087111935.1">
    <property type="nucleotide sequence ID" value="NZ_FUKM01000063.1"/>
</dbReference>
<name>A0A1R4I5R9_9GAMM</name>
<evidence type="ECO:0000313" key="1">
    <source>
        <dbReference type="EMBL" id="SJN15175.1"/>
    </source>
</evidence>
<evidence type="ECO:0008006" key="3">
    <source>
        <dbReference type="Google" id="ProtNLM"/>
    </source>
</evidence>
<accession>A0A1R4I5R9</accession>
<protein>
    <recommendedName>
        <fullName evidence="3">Enolase C-terminal domain-containing protein</fullName>
    </recommendedName>
</protein>
<sequence>MNAPKLIVLSAEAFERDLRMRLPFRFGVVTLREATQVYLRIKVRDADTGLEADGHAAELMVPKWFDKSPALSEADNVDQLRRSVKCAIDLTLNAEDPLTAADHAWRLDAKQRKTLSDENGLVAGFGPALMARAVLDALARLKKLPFYQVIQRNVAGLTSEHLPDDLEGFALDEFLASLQPRSSIALRHTVGLADALTPNDITERLDDGLPESLSEVIYVYQPNYFKLKVSGDLHTDLQRLTDIAALLERLPDYLVTLDGNEQFASVQHFVDLLDAIEGAPALRRLRQALLFVEQPLPRALALDCPVHALSRRVPLLIDESDSELNSYHRARELGYQGVSSKNCKGLYRSLLNLARTQHWPGEGWFLSGEDLTTQAGLCVQQDLALVALLGLEHVERNGHHYVDGMSGAAESEMDAFARAHPSLYRRDESGLHLRINEGRIALDSLGSIGFTSEAVPAYDVMRVIT</sequence>
<dbReference type="Gene3D" id="3.20.20.120">
    <property type="entry name" value="Enolase-like C-terminal domain"/>
    <property type="match status" value="1"/>
</dbReference>
<gene>
    <name evidence="1" type="ORF">CZ787_18840</name>
</gene>
<dbReference type="SUPFAM" id="SSF51604">
    <property type="entry name" value="Enolase C-terminal domain-like"/>
    <property type="match status" value="1"/>
</dbReference>
<comment type="caution">
    <text evidence="1">The sequence shown here is derived from an EMBL/GenBank/DDBJ whole genome shotgun (WGS) entry which is preliminary data.</text>
</comment>
<dbReference type="AlphaFoldDB" id="A0A1R4I5R9"/>
<dbReference type="InterPro" id="IPR036849">
    <property type="entry name" value="Enolase-like_C_sf"/>
</dbReference>
<evidence type="ECO:0000313" key="2">
    <source>
        <dbReference type="Proteomes" id="UP000196331"/>
    </source>
</evidence>
<proteinExistence type="predicted"/>